<dbReference type="AlphaFoldDB" id="A0A6N4QFC6"/>
<accession>A0A6N4QFC6</accession>
<organism evidence="2 3">
    <name type="scientific">Leptospira kanakyensis</name>
    <dbReference type="NCBI Taxonomy" id="2484968"/>
    <lineage>
        <taxon>Bacteria</taxon>
        <taxon>Pseudomonadati</taxon>
        <taxon>Spirochaetota</taxon>
        <taxon>Spirochaetia</taxon>
        <taxon>Leptospirales</taxon>
        <taxon>Leptospiraceae</taxon>
        <taxon>Leptospira</taxon>
    </lineage>
</organism>
<evidence type="ECO:0000313" key="3">
    <source>
        <dbReference type="Proteomes" id="UP000297239"/>
    </source>
</evidence>
<sequence length="142" mass="16076">MKNQILIYILLIFTTSIFANPETKANELCECLKNGKKSEKTSDKKKCLSLREKHVKTLKKGSKSYESYLLSIQKCEQKLAGTPEVNPNLTTKEKTSTVCECFQKAEKQNSMACFKLQSDYGKTITDPEEKKEFNLSSGSCNQ</sequence>
<evidence type="ECO:0000256" key="1">
    <source>
        <dbReference type="SAM" id="SignalP"/>
    </source>
</evidence>
<proteinExistence type="predicted"/>
<dbReference type="RefSeq" id="WP_135635307.1">
    <property type="nucleotide sequence ID" value="NZ_RQFE01000024.1"/>
</dbReference>
<gene>
    <name evidence="2" type="ORF">EHQ18_13820</name>
</gene>
<evidence type="ECO:0008006" key="4">
    <source>
        <dbReference type="Google" id="ProtNLM"/>
    </source>
</evidence>
<keyword evidence="3" id="KW-1185">Reference proteome</keyword>
<keyword evidence="1" id="KW-0732">Signal</keyword>
<feature type="chain" id="PRO_5027034613" description="Cys-rich protein" evidence="1">
    <location>
        <begin position="20"/>
        <end position="142"/>
    </location>
</feature>
<feature type="signal peptide" evidence="1">
    <location>
        <begin position="1"/>
        <end position="19"/>
    </location>
</feature>
<protein>
    <recommendedName>
        <fullName evidence="4">Cys-rich protein</fullName>
    </recommendedName>
</protein>
<dbReference type="Proteomes" id="UP000297239">
    <property type="component" value="Unassembled WGS sequence"/>
</dbReference>
<dbReference type="OrthoDB" id="330649at2"/>
<dbReference type="EMBL" id="RQFF01000030">
    <property type="protein sequence ID" value="TGK69853.1"/>
    <property type="molecule type" value="Genomic_DNA"/>
</dbReference>
<name>A0A6N4QFC6_9LEPT</name>
<reference evidence="2" key="1">
    <citation type="journal article" date="2019" name="PLoS Negl. Trop. Dis.">
        <title>Revisiting the worldwide diversity of Leptospira species in the environment.</title>
        <authorList>
            <person name="Vincent A.T."/>
            <person name="Schiettekatte O."/>
            <person name="Bourhy P."/>
            <person name="Veyrier F.J."/>
            <person name="Picardeau M."/>
        </authorList>
    </citation>
    <scope>NUCLEOTIDE SEQUENCE [LARGE SCALE GENOMIC DNA]</scope>
    <source>
        <strain evidence="2">201800293</strain>
    </source>
</reference>
<comment type="caution">
    <text evidence="2">The sequence shown here is derived from an EMBL/GenBank/DDBJ whole genome shotgun (WGS) entry which is preliminary data.</text>
</comment>
<evidence type="ECO:0000313" key="2">
    <source>
        <dbReference type="EMBL" id="TGK69853.1"/>
    </source>
</evidence>